<gene>
    <name evidence="2" type="ORF">NLI96_g5746</name>
</gene>
<feature type="region of interest" description="Disordered" evidence="1">
    <location>
        <begin position="278"/>
        <end position="308"/>
    </location>
</feature>
<sequence length="494" mass="54010">MFGEYDSESPRVPSPWDPFLPSPPSDGESCRPLRNGIPKLVPEVEEGNVEYKLKLSHLNPARFARLVTQLKWRLLEGGGQAYYELGVADSGALIGLSRADLDHSLETLEMMAGEIGASVIVVKEIEVPPVLVALADQLSGYIDPDTGEWADKMYSRRSRFFQSSDGELDSTPNTTETETDFEDDITAPSSFLVTPADMSRVTSPFPAGVVAQGYLTSKPERPSTQASPSLLPVDCDLALFSMEPEPEMQDADVPDLPIDPDPVDVTFDIEIASVYKPLPMRRRQKLTPGGPPPNHGKRSQKAKEKKALPWRTVPSSVEFLELGGVSKDDSNSLDRQTSKALQKRLARDKRREEKRKNLLASVVQAKIGVTEDSATLHESPRPHAEPDANVVERLEECAQEEVDGLVSGIEALHVMGSGLKPSLAVEREVDVYSVGREGGPELVITQNGPPSPTSTIVESQGPIPREPRLIVEALVVRKMSLEEAFLDFGGFSLI</sequence>
<dbReference type="GO" id="GO:0003746">
    <property type="term" value="F:translation elongation factor activity"/>
    <property type="evidence" value="ECO:0007669"/>
    <property type="project" value="TreeGrafter"/>
</dbReference>
<dbReference type="PANTHER" id="PTHR43721">
    <property type="entry name" value="ELONGATION FACTOR TU-RELATED"/>
    <property type="match status" value="1"/>
</dbReference>
<name>A0AAD5V292_9APHY</name>
<feature type="compositionally biased region" description="Pro residues" evidence="1">
    <location>
        <begin position="12"/>
        <end position="24"/>
    </location>
</feature>
<comment type="caution">
    <text evidence="2">The sequence shown here is derived from an EMBL/GenBank/DDBJ whole genome shotgun (WGS) entry which is preliminary data.</text>
</comment>
<evidence type="ECO:0000256" key="1">
    <source>
        <dbReference type="SAM" id="MobiDB-lite"/>
    </source>
</evidence>
<evidence type="ECO:0000313" key="2">
    <source>
        <dbReference type="EMBL" id="KAJ3484283.1"/>
    </source>
</evidence>
<organism evidence="2 3">
    <name type="scientific">Meripilus lineatus</name>
    <dbReference type="NCBI Taxonomy" id="2056292"/>
    <lineage>
        <taxon>Eukaryota</taxon>
        <taxon>Fungi</taxon>
        <taxon>Dikarya</taxon>
        <taxon>Basidiomycota</taxon>
        <taxon>Agaricomycotina</taxon>
        <taxon>Agaricomycetes</taxon>
        <taxon>Polyporales</taxon>
        <taxon>Meripilaceae</taxon>
        <taxon>Meripilus</taxon>
    </lineage>
</organism>
<protein>
    <recommendedName>
        <fullName evidence="4">GTP binding protein 2</fullName>
    </recommendedName>
</protein>
<proteinExistence type="predicted"/>
<accession>A0AAD5V292</accession>
<feature type="compositionally biased region" description="Polar residues" evidence="1">
    <location>
        <begin position="444"/>
        <end position="458"/>
    </location>
</feature>
<evidence type="ECO:0000313" key="3">
    <source>
        <dbReference type="Proteomes" id="UP001212997"/>
    </source>
</evidence>
<dbReference type="PANTHER" id="PTHR43721:SF9">
    <property type="entry name" value="GTP-BINDING PROTEIN 1"/>
    <property type="match status" value="1"/>
</dbReference>
<evidence type="ECO:0008006" key="4">
    <source>
        <dbReference type="Google" id="ProtNLM"/>
    </source>
</evidence>
<dbReference type="AlphaFoldDB" id="A0AAD5V292"/>
<dbReference type="Proteomes" id="UP001212997">
    <property type="component" value="Unassembled WGS sequence"/>
</dbReference>
<reference evidence="2" key="1">
    <citation type="submission" date="2022-07" db="EMBL/GenBank/DDBJ databases">
        <title>Genome Sequence of Physisporinus lineatus.</title>
        <authorList>
            <person name="Buettner E."/>
        </authorList>
    </citation>
    <scope>NUCLEOTIDE SEQUENCE</scope>
    <source>
        <strain evidence="2">VT162</strain>
    </source>
</reference>
<dbReference type="InterPro" id="IPR050055">
    <property type="entry name" value="EF-Tu_GTPase"/>
</dbReference>
<feature type="region of interest" description="Disordered" evidence="1">
    <location>
        <begin position="440"/>
        <end position="461"/>
    </location>
</feature>
<dbReference type="EMBL" id="JANAWD010000195">
    <property type="protein sequence ID" value="KAJ3484283.1"/>
    <property type="molecule type" value="Genomic_DNA"/>
</dbReference>
<feature type="region of interest" description="Disordered" evidence="1">
    <location>
        <begin position="1"/>
        <end position="30"/>
    </location>
</feature>
<feature type="region of interest" description="Disordered" evidence="1">
    <location>
        <begin position="325"/>
        <end position="356"/>
    </location>
</feature>
<keyword evidence="3" id="KW-1185">Reference proteome</keyword>